<dbReference type="SUPFAM" id="SSF53720">
    <property type="entry name" value="ALDH-like"/>
    <property type="match status" value="1"/>
</dbReference>
<evidence type="ECO:0000313" key="6">
    <source>
        <dbReference type="Proteomes" id="UP000643165"/>
    </source>
</evidence>
<evidence type="ECO:0000259" key="4">
    <source>
        <dbReference type="Pfam" id="PF00171"/>
    </source>
</evidence>
<gene>
    <name evidence="5" type="ORF">Vlu01_45200</name>
</gene>
<name>A0ABQ4J144_9ACTN</name>
<dbReference type="InterPro" id="IPR016160">
    <property type="entry name" value="Ald_DH_CS_CYS"/>
</dbReference>
<dbReference type="PROSITE" id="PS00070">
    <property type="entry name" value="ALDEHYDE_DEHYDR_CYS"/>
    <property type="match status" value="1"/>
</dbReference>
<dbReference type="Gene3D" id="3.40.309.10">
    <property type="entry name" value="Aldehyde Dehydrogenase, Chain A, domain 2"/>
    <property type="match status" value="1"/>
</dbReference>
<protein>
    <submittedName>
        <fullName evidence="5">Gamma-aminobutyraldehyde dehydrogenase</fullName>
    </submittedName>
</protein>
<evidence type="ECO:0000256" key="2">
    <source>
        <dbReference type="PROSITE-ProRule" id="PRU10007"/>
    </source>
</evidence>
<dbReference type="Gene3D" id="3.40.605.10">
    <property type="entry name" value="Aldehyde Dehydrogenase, Chain A, domain 1"/>
    <property type="match status" value="1"/>
</dbReference>
<evidence type="ECO:0000256" key="1">
    <source>
        <dbReference type="ARBA" id="ARBA00023002"/>
    </source>
</evidence>
<dbReference type="PROSITE" id="PS00687">
    <property type="entry name" value="ALDEHYDE_DEHYDR_GLU"/>
    <property type="match status" value="1"/>
</dbReference>
<feature type="active site" evidence="2">
    <location>
        <position position="253"/>
    </location>
</feature>
<dbReference type="Proteomes" id="UP000643165">
    <property type="component" value="Unassembled WGS sequence"/>
</dbReference>
<dbReference type="InterPro" id="IPR016163">
    <property type="entry name" value="Ald_DH_C"/>
</dbReference>
<accession>A0ABQ4J144</accession>
<dbReference type="EMBL" id="BOPB01000028">
    <property type="protein sequence ID" value="GIJ23896.1"/>
    <property type="molecule type" value="Genomic_DNA"/>
</dbReference>
<comment type="caution">
    <text evidence="5">The sequence shown here is derived from an EMBL/GenBank/DDBJ whole genome shotgun (WGS) entry which is preliminary data.</text>
</comment>
<feature type="domain" description="Aldehyde dehydrogenase" evidence="4">
    <location>
        <begin position="25"/>
        <end position="479"/>
    </location>
</feature>
<dbReference type="PANTHER" id="PTHR11699">
    <property type="entry name" value="ALDEHYDE DEHYDROGENASE-RELATED"/>
    <property type="match status" value="1"/>
</dbReference>
<dbReference type="InterPro" id="IPR016161">
    <property type="entry name" value="Ald_DH/histidinol_DH"/>
</dbReference>
<comment type="similarity">
    <text evidence="3">Belongs to the aldehyde dehydrogenase family.</text>
</comment>
<evidence type="ECO:0000313" key="5">
    <source>
        <dbReference type="EMBL" id="GIJ23896.1"/>
    </source>
</evidence>
<organism evidence="5 6">
    <name type="scientific">Micromonospora lutea</name>
    <dbReference type="NCBI Taxonomy" id="419825"/>
    <lineage>
        <taxon>Bacteria</taxon>
        <taxon>Bacillati</taxon>
        <taxon>Actinomycetota</taxon>
        <taxon>Actinomycetes</taxon>
        <taxon>Micromonosporales</taxon>
        <taxon>Micromonosporaceae</taxon>
        <taxon>Micromonospora</taxon>
    </lineage>
</organism>
<proteinExistence type="inferred from homology"/>
<evidence type="ECO:0000256" key="3">
    <source>
        <dbReference type="RuleBase" id="RU003345"/>
    </source>
</evidence>
<reference evidence="5 6" key="1">
    <citation type="submission" date="2021-01" db="EMBL/GenBank/DDBJ databases">
        <title>Whole genome shotgun sequence of Verrucosispora lutea NBRC 106530.</title>
        <authorList>
            <person name="Komaki H."/>
            <person name="Tamura T."/>
        </authorList>
    </citation>
    <scope>NUCLEOTIDE SEQUENCE [LARGE SCALE GENOMIC DNA]</scope>
    <source>
        <strain evidence="5 6">NBRC 106530</strain>
    </source>
</reference>
<dbReference type="InterPro" id="IPR016162">
    <property type="entry name" value="Ald_DH_N"/>
</dbReference>
<dbReference type="Pfam" id="PF00171">
    <property type="entry name" value="Aldedh"/>
    <property type="match status" value="1"/>
</dbReference>
<keyword evidence="6" id="KW-1185">Reference proteome</keyword>
<dbReference type="RefSeq" id="WP_204002899.1">
    <property type="nucleotide sequence ID" value="NZ_BOPB01000028.1"/>
</dbReference>
<dbReference type="InterPro" id="IPR029510">
    <property type="entry name" value="Ald_DH_CS_GLU"/>
</dbReference>
<keyword evidence="1 3" id="KW-0560">Oxidoreductase</keyword>
<dbReference type="InterPro" id="IPR015590">
    <property type="entry name" value="Aldehyde_DH_dom"/>
</dbReference>
<sequence>MTGLLAQATGAWIDGAWHRGDVVEPVIDPARGRLLRHLAGPGPAGVDLAVEVARGRHTGGTWRRASPAARAAVLTRLADLIEEHGTELARIETAETGSPLRLRHAVDVAGSAAALRWFASTARHLDGVATAEYVPGHTSMLRREPLGVVAGLAPWNHPLLMAAWKVGPALAAGNSIVLKPAPQTPLTALALGPLAARAGLPDGVLNVVTGGTEVGQALASHPDIDLVSVTGGTATGRRVQAAAAQHVARTHLELGGNSPLVVFADADLDRALQAAVTLGFFNAGQDCTAAARFLVQRSRYEQFAEMLARRTAQLTVGDPLREVDLGSLIDRANRDRVAALVAEAVAAGHTPLTGGGVVHPDGLSEGAFYAPTVFAGVPDDAPIVAEEIFGPVVTVQPFDEEEEALHRANNSPYGLAAAVYTRDVGRAMRFARDLDAGQVCINSFGVGAEEMPHGGVKQSGHGSDLSRYGFEEYTRLKHVIVHLGESETAAMPERPREGGTDG</sequence>